<evidence type="ECO:0000313" key="4">
    <source>
        <dbReference type="Proteomes" id="UP000034854"/>
    </source>
</evidence>
<proteinExistence type="predicted"/>
<feature type="domain" description="Mur ligase central" evidence="2">
    <location>
        <begin position="33"/>
        <end position="214"/>
    </location>
</feature>
<dbReference type="GO" id="GO:0016881">
    <property type="term" value="F:acid-amino acid ligase activity"/>
    <property type="evidence" value="ECO:0007669"/>
    <property type="project" value="InterPro"/>
</dbReference>
<dbReference type="Pfam" id="PF08245">
    <property type="entry name" value="Mur_ligase_M"/>
    <property type="match status" value="1"/>
</dbReference>
<accession>A0A0G0UGS2</accession>
<dbReference type="InterPro" id="IPR004101">
    <property type="entry name" value="Mur_ligase_C"/>
</dbReference>
<protein>
    <submittedName>
        <fullName evidence="3">UDP-N-acetylmuramyl-tripeptide synthetase</fullName>
    </submittedName>
</protein>
<dbReference type="Gene3D" id="3.90.190.20">
    <property type="entry name" value="Mur ligase, C-terminal domain"/>
    <property type="match status" value="1"/>
</dbReference>
<dbReference type="InterPro" id="IPR036565">
    <property type="entry name" value="Mur-like_cat_sf"/>
</dbReference>
<dbReference type="GO" id="GO:0005524">
    <property type="term" value="F:ATP binding"/>
    <property type="evidence" value="ECO:0007669"/>
    <property type="project" value="InterPro"/>
</dbReference>
<feature type="domain" description="Mur ligase C-terminal" evidence="1">
    <location>
        <begin position="236"/>
        <end position="371"/>
    </location>
</feature>
<evidence type="ECO:0000313" key="3">
    <source>
        <dbReference type="EMBL" id="KKR88078.1"/>
    </source>
</evidence>
<dbReference type="SUPFAM" id="SSF53623">
    <property type="entry name" value="MurD-like peptide ligases, catalytic domain"/>
    <property type="match status" value="1"/>
</dbReference>
<organism evidence="3 4">
    <name type="scientific">Candidatus Curtissbacteria bacterium GW2011_GWA1_41_11</name>
    <dbReference type="NCBI Taxonomy" id="1618409"/>
    <lineage>
        <taxon>Bacteria</taxon>
        <taxon>Candidatus Curtissiibacteriota</taxon>
    </lineage>
</organism>
<dbReference type="PATRIC" id="fig|1618409.3.peg.77"/>
<dbReference type="Gene3D" id="3.40.1190.10">
    <property type="entry name" value="Mur-like, catalytic domain"/>
    <property type="match status" value="1"/>
</dbReference>
<gene>
    <name evidence="3" type="ORF">UU34_C0001G0075</name>
</gene>
<dbReference type="AlphaFoldDB" id="A0A0G0UGS2"/>
<dbReference type="InterPro" id="IPR013221">
    <property type="entry name" value="Mur_ligase_cen"/>
</dbReference>
<dbReference type="Pfam" id="PF02875">
    <property type="entry name" value="Mur_ligase_C"/>
    <property type="match status" value="1"/>
</dbReference>
<sequence>MWQNLKNIYHLAQAFLSALYFGFPSKKLIVIGITGTDGKTTTVNMLHHILTSCSKKVSSISSINAVIGDKTFNTGFHVTTPNPWQVQKYLKQAVDSGSDYFILEATSHGLDQNRLAFVDFQAAALTNISHEHLDYHKNKENYLASKAKLFKNVKYSILNADDQNYKDLKEKISGKVLTYSLKKNTDFNIKKFPIKLRIAGDFNQENALAALAVAITLRLNKHKVLRTLATFTGISGRLESINLGQNFDVYIDFAHTPNALEQVLKTLRSATNDQQSTKLIAVFGAAGKRDKSKRPEMGKVAANFSDISILTAEDPRGENVSNICEQIAEGFKKSGKKKDKDFFIIPDRKEAIKFAIDMAAENDVVGLFGKGHEKSMNVGNKEIPWSDAIIARWAINRKIK</sequence>
<dbReference type="PANTHER" id="PTHR23135:SF4">
    <property type="entry name" value="UDP-N-ACETYLMURAMOYL-L-ALANYL-D-GLUTAMATE--2,6-DIAMINOPIMELATE LIGASE MURE HOMOLOG, CHLOROPLASTIC"/>
    <property type="match status" value="1"/>
</dbReference>
<dbReference type="InterPro" id="IPR036615">
    <property type="entry name" value="Mur_ligase_C_dom_sf"/>
</dbReference>
<comment type="caution">
    <text evidence="3">The sequence shown here is derived from an EMBL/GenBank/DDBJ whole genome shotgun (WGS) entry which is preliminary data.</text>
</comment>
<dbReference type="Proteomes" id="UP000034854">
    <property type="component" value="Unassembled WGS sequence"/>
</dbReference>
<dbReference type="EMBL" id="LCAG01000001">
    <property type="protein sequence ID" value="KKR88078.1"/>
    <property type="molecule type" value="Genomic_DNA"/>
</dbReference>
<reference evidence="3 4" key="1">
    <citation type="journal article" date="2015" name="Nature">
        <title>rRNA introns, odd ribosomes, and small enigmatic genomes across a large radiation of phyla.</title>
        <authorList>
            <person name="Brown C.T."/>
            <person name="Hug L.A."/>
            <person name="Thomas B.C."/>
            <person name="Sharon I."/>
            <person name="Castelle C.J."/>
            <person name="Singh A."/>
            <person name="Wilkins M.J."/>
            <person name="Williams K.H."/>
            <person name="Banfield J.F."/>
        </authorList>
    </citation>
    <scope>NUCLEOTIDE SEQUENCE [LARGE SCALE GENOMIC DNA]</scope>
</reference>
<evidence type="ECO:0000259" key="2">
    <source>
        <dbReference type="Pfam" id="PF08245"/>
    </source>
</evidence>
<dbReference type="SUPFAM" id="SSF53244">
    <property type="entry name" value="MurD-like peptide ligases, peptide-binding domain"/>
    <property type="match status" value="1"/>
</dbReference>
<evidence type="ECO:0000259" key="1">
    <source>
        <dbReference type="Pfam" id="PF02875"/>
    </source>
</evidence>
<name>A0A0G0UGS2_9BACT</name>
<dbReference type="PANTHER" id="PTHR23135">
    <property type="entry name" value="MUR LIGASE FAMILY MEMBER"/>
    <property type="match status" value="1"/>
</dbReference>